<gene>
    <name evidence="3" type="ORF">JM93_00424</name>
</gene>
<accession>A0A562TH29</accession>
<dbReference type="EMBL" id="VLLF01000001">
    <property type="protein sequence ID" value="TWI92872.1"/>
    <property type="molecule type" value="Genomic_DNA"/>
</dbReference>
<reference evidence="3 4" key="1">
    <citation type="submission" date="2019-07" db="EMBL/GenBank/DDBJ databases">
        <title>Genomic Encyclopedia of Archaeal and Bacterial Type Strains, Phase II (KMG-II): from individual species to whole genera.</title>
        <authorList>
            <person name="Goeker M."/>
        </authorList>
    </citation>
    <scope>NUCLEOTIDE SEQUENCE [LARGE SCALE GENOMIC DNA]</scope>
    <source>
        <strain evidence="3 4">ATCC BAA-252</strain>
    </source>
</reference>
<feature type="coiled-coil region" evidence="1">
    <location>
        <begin position="230"/>
        <end position="257"/>
    </location>
</feature>
<comment type="caution">
    <text evidence="3">The sequence shown here is derived from an EMBL/GenBank/DDBJ whole genome shotgun (WGS) entry which is preliminary data.</text>
</comment>
<dbReference type="InterPro" id="IPR004843">
    <property type="entry name" value="Calcineurin-like_PHP"/>
</dbReference>
<dbReference type="PANTHER" id="PTHR46546">
    <property type="entry name" value="SHEWANELLA-LIKE PROTEIN PHOSPHATASE 1"/>
    <property type="match status" value="1"/>
</dbReference>
<organism evidence="3 4">
    <name type="scientific">Roseibium hamelinense</name>
    <dbReference type="NCBI Taxonomy" id="150831"/>
    <lineage>
        <taxon>Bacteria</taxon>
        <taxon>Pseudomonadati</taxon>
        <taxon>Pseudomonadota</taxon>
        <taxon>Alphaproteobacteria</taxon>
        <taxon>Hyphomicrobiales</taxon>
        <taxon>Stappiaceae</taxon>
        <taxon>Roseibium</taxon>
    </lineage>
</organism>
<name>A0A562TH29_9HYPH</name>
<feature type="domain" description="Calcineurin-like phosphoesterase" evidence="2">
    <location>
        <begin position="67"/>
        <end position="155"/>
    </location>
</feature>
<keyword evidence="1" id="KW-0175">Coiled coil</keyword>
<protein>
    <submittedName>
        <fullName evidence="3">Calcineurin-like phosphoesterase family protein</fullName>
    </submittedName>
</protein>
<dbReference type="AlphaFoldDB" id="A0A562TH29"/>
<evidence type="ECO:0000313" key="4">
    <source>
        <dbReference type="Proteomes" id="UP000320593"/>
    </source>
</evidence>
<evidence type="ECO:0000313" key="3">
    <source>
        <dbReference type="EMBL" id="TWI92872.1"/>
    </source>
</evidence>
<dbReference type="InterPro" id="IPR029052">
    <property type="entry name" value="Metallo-depent_PP-like"/>
</dbReference>
<dbReference type="Gene3D" id="3.60.21.10">
    <property type="match status" value="1"/>
</dbReference>
<evidence type="ECO:0000259" key="2">
    <source>
        <dbReference type="Pfam" id="PF00149"/>
    </source>
</evidence>
<dbReference type="RefSeq" id="WP_145340403.1">
    <property type="nucleotide sequence ID" value="NZ_SMLY01000087.1"/>
</dbReference>
<dbReference type="Proteomes" id="UP000320593">
    <property type="component" value="Unassembled WGS sequence"/>
</dbReference>
<keyword evidence="4" id="KW-1185">Reference proteome</keyword>
<dbReference type="OrthoDB" id="7330247at2"/>
<dbReference type="SUPFAM" id="SSF56300">
    <property type="entry name" value="Metallo-dependent phosphatases"/>
    <property type="match status" value="1"/>
</dbReference>
<sequence>MFPDVGHPLLPRLKDHERAELGVPQSCIAWPLTDPHSGGRDADQADELVKSVLSTNAIGSWDWPDRPVVFVSDLHADAEGFLRSLIASGALTRDGKGLTGLELTAFGRSALIIIGGDCLDKGPSNLDLLHAIKRVMDLGAEIRLLAGNHDLRLLLGVRALVGERTPLNEHMFVRMGNKVLPLLREVFDLHVDPDLDLKTAPKIAECRNRIFPGAKWERHFRVAAADYLNEAAIEKELKRLRKKVRNFEEAAENAGLNMRQLYVAAAKCQSLFLDPHGPYGWFYREMKALYQAGSLLFIHAGMDDAMARELAETGAKGINRRFEQQSRENPFTFYSSSIGNLMRTKYRPVDKPLTAQGVRHLHDSGVKLLVHGHVNRAEGQRLKSMQGLLHLEGDITLDRHSRKSEGLDGIGTGCTIIYPSGDIVGLSRDFPHAKVFNPAAHGAKGILQS</sequence>
<dbReference type="PANTHER" id="PTHR46546:SF4">
    <property type="entry name" value="SHEWANELLA-LIKE PROTEIN PHOSPHATASE 1"/>
    <property type="match status" value="1"/>
</dbReference>
<proteinExistence type="predicted"/>
<evidence type="ECO:0000256" key="1">
    <source>
        <dbReference type="SAM" id="Coils"/>
    </source>
</evidence>
<dbReference type="GO" id="GO:0016787">
    <property type="term" value="F:hydrolase activity"/>
    <property type="evidence" value="ECO:0007669"/>
    <property type="project" value="InterPro"/>
</dbReference>
<dbReference type="Pfam" id="PF00149">
    <property type="entry name" value="Metallophos"/>
    <property type="match status" value="1"/>
</dbReference>